<sequence length="102" mass="11896">MNDKISVHLCKNKEENKNLAYKELIAWVTETYKLQCSIPDSKHHNTATYPLMEEALNNWFLTRQEMVNMSGDLNLKGGYSLKKLSRMSYGCKCDRLYLNNSK</sequence>
<gene>
    <name evidence="1" type="ORF">GcM1_021001</name>
</gene>
<comment type="caution">
    <text evidence="1">The sequence shown here is derived from an EMBL/GenBank/DDBJ whole genome shotgun (WGS) entry which is preliminary data.</text>
</comment>
<accession>A0A420JCI0</accession>
<protein>
    <submittedName>
        <fullName evidence="1">Uncharacterized protein</fullName>
    </submittedName>
</protein>
<dbReference type="AlphaFoldDB" id="A0A420JCI0"/>
<dbReference type="Proteomes" id="UP000285326">
    <property type="component" value="Unassembled WGS sequence"/>
</dbReference>
<evidence type="ECO:0000313" key="2">
    <source>
        <dbReference type="Proteomes" id="UP000285326"/>
    </source>
</evidence>
<evidence type="ECO:0000313" key="1">
    <source>
        <dbReference type="EMBL" id="RKF96034.1"/>
    </source>
</evidence>
<dbReference type="EMBL" id="MCBS01002134">
    <property type="protein sequence ID" value="RKF96034.1"/>
    <property type="molecule type" value="Genomic_DNA"/>
</dbReference>
<name>A0A420JCI0_9PEZI</name>
<reference evidence="1 2" key="1">
    <citation type="journal article" date="2018" name="BMC Genomics">
        <title>Comparative genome analyses reveal sequence features reflecting distinct modes of host-adaptation between dicot and monocot powdery mildew.</title>
        <authorList>
            <person name="Wu Y."/>
            <person name="Ma X."/>
            <person name="Pan Z."/>
            <person name="Kale S.D."/>
            <person name="Song Y."/>
            <person name="King H."/>
            <person name="Zhang Q."/>
            <person name="Presley C."/>
            <person name="Deng X."/>
            <person name="Wei C.I."/>
            <person name="Xiao S."/>
        </authorList>
    </citation>
    <scope>NUCLEOTIDE SEQUENCE [LARGE SCALE GENOMIC DNA]</scope>
    <source>
        <strain evidence="1">UMSG1</strain>
    </source>
</reference>
<proteinExistence type="predicted"/>
<organism evidence="1 2">
    <name type="scientific">Golovinomyces cichoracearum</name>
    <dbReference type="NCBI Taxonomy" id="62708"/>
    <lineage>
        <taxon>Eukaryota</taxon>
        <taxon>Fungi</taxon>
        <taxon>Dikarya</taxon>
        <taxon>Ascomycota</taxon>
        <taxon>Pezizomycotina</taxon>
        <taxon>Leotiomycetes</taxon>
        <taxon>Erysiphales</taxon>
        <taxon>Erysiphaceae</taxon>
        <taxon>Golovinomyces</taxon>
    </lineage>
</organism>